<keyword evidence="2" id="KW-1185">Reference proteome</keyword>
<sequence>PKKYIRGTQGNQMNVKCKLTTLDTLQSETVEALLDSGCTGSCIDSQFVKDKRYETRKIPRPIPVYNADGTLNKNGAINEFVILLMEIDGHVEKIHLAVTNLG</sequence>
<organism evidence="2">
    <name type="scientific">Serpula lacrymans var. lacrymans (strain S7.3)</name>
    <name type="common">Dry rot fungus</name>
    <dbReference type="NCBI Taxonomy" id="936435"/>
    <lineage>
        <taxon>Eukaryota</taxon>
        <taxon>Fungi</taxon>
        <taxon>Dikarya</taxon>
        <taxon>Basidiomycota</taxon>
        <taxon>Agaricomycotina</taxon>
        <taxon>Agaricomycetes</taxon>
        <taxon>Agaricomycetidae</taxon>
        <taxon>Boletales</taxon>
        <taxon>Coniophorineae</taxon>
        <taxon>Serpulaceae</taxon>
        <taxon>Serpula</taxon>
    </lineage>
</organism>
<protein>
    <recommendedName>
        <fullName evidence="3">Peptidase A2 domain-containing protein</fullName>
    </recommendedName>
</protein>
<evidence type="ECO:0008006" key="3">
    <source>
        <dbReference type="Google" id="ProtNLM"/>
    </source>
</evidence>
<proteinExistence type="predicted"/>
<feature type="non-terminal residue" evidence="1">
    <location>
        <position position="1"/>
    </location>
</feature>
<dbReference type="STRING" id="936435.F8QKU6"/>
<gene>
    <name evidence="1" type="ORF">SERLA73DRAFT_39466</name>
</gene>
<dbReference type="EMBL" id="GL946487">
    <property type="protein sequence ID" value="EGN91074.1"/>
    <property type="molecule type" value="Genomic_DNA"/>
</dbReference>
<name>F8QKU6_SERL3</name>
<dbReference type="Proteomes" id="UP000008063">
    <property type="component" value="Unassembled WGS sequence"/>
</dbReference>
<evidence type="ECO:0000313" key="2">
    <source>
        <dbReference type="Proteomes" id="UP000008063"/>
    </source>
</evidence>
<dbReference type="OrthoDB" id="3257486at2759"/>
<accession>F8QKU6</accession>
<feature type="non-terminal residue" evidence="1">
    <location>
        <position position="102"/>
    </location>
</feature>
<dbReference type="InterPro" id="IPR021109">
    <property type="entry name" value="Peptidase_aspartic_dom_sf"/>
</dbReference>
<dbReference type="AlphaFoldDB" id="F8QKU6"/>
<dbReference type="CDD" id="cd00303">
    <property type="entry name" value="retropepsin_like"/>
    <property type="match status" value="1"/>
</dbReference>
<dbReference type="InParanoid" id="F8QKU6"/>
<dbReference type="HOGENOM" id="CLU_000384_32_5_1"/>
<evidence type="ECO:0000313" key="1">
    <source>
        <dbReference type="EMBL" id="EGN91074.1"/>
    </source>
</evidence>
<reference evidence="2" key="1">
    <citation type="journal article" date="2011" name="Science">
        <title>The plant cell wall-decomposing machinery underlies the functional diversity of forest fungi.</title>
        <authorList>
            <person name="Eastwood D.C."/>
            <person name="Floudas D."/>
            <person name="Binder M."/>
            <person name="Majcherczyk A."/>
            <person name="Schneider P."/>
            <person name="Aerts A."/>
            <person name="Asiegbu F.O."/>
            <person name="Baker S.E."/>
            <person name="Barry K."/>
            <person name="Bendiksby M."/>
            <person name="Blumentritt M."/>
            <person name="Coutinho P.M."/>
            <person name="Cullen D."/>
            <person name="de Vries R.P."/>
            <person name="Gathman A."/>
            <person name="Goodell B."/>
            <person name="Henrissat B."/>
            <person name="Ihrmark K."/>
            <person name="Kauserud H."/>
            <person name="Kohler A."/>
            <person name="LaButti K."/>
            <person name="Lapidus A."/>
            <person name="Lavin J.L."/>
            <person name="Lee Y.-H."/>
            <person name="Lindquist E."/>
            <person name="Lilly W."/>
            <person name="Lucas S."/>
            <person name="Morin E."/>
            <person name="Murat C."/>
            <person name="Oguiza J.A."/>
            <person name="Park J."/>
            <person name="Pisabarro A.G."/>
            <person name="Riley R."/>
            <person name="Rosling A."/>
            <person name="Salamov A."/>
            <person name="Schmidt O."/>
            <person name="Schmutz J."/>
            <person name="Skrede I."/>
            <person name="Stenlid J."/>
            <person name="Wiebenga A."/>
            <person name="Xie X."/>
            <person name="Kuees U."/>
            <person name="Hibbett D.S."/>
            <person name="Hoffmeister D."/>
            <person name="Hoegberg N."/>
            <person name="Martin F."/>
            <person name="Grigoriev I.V."/>
            <person name="Watkinson S.C."/>
        </authorList>
    </citation>
    <scope>NUCLEOTIDE SEQUENCE [LARGE SCALE GENOMIC DNA]</scope>
    <source>
        <strain evidence="2">strain S7.3</strain>
    </source>
</reference>
<dbReference type="Gene3D" id="2.40.70.10">
    <property type="entry name" value="Acid Proteases"/>
    <property type="match status" value="1"/>
</dbReference>